<dbReference type="AlphaFoldDB" id="A0A3A4PBP2"/>
<dbReference type="SUPFAM" id="SSF50346">
    <property type="entry name" value="PRC-barrel domain"/>
    <property type="match status" value="4"/>
</dbReference>
<reference evidence="4 5" key="1">
    <citation type="journal article" date="2017" name="ISME J.">
        <title>Energy and carbon metabolisms in a deep terrestrial subsurface fluid microbial community.</title>
        <authorList>
            <person name="Momper L."/>
            <person name="Jungbluth S.P."/>
            <person name="Lee M.D."/>
            <person name="Amend J.P."/>
        </authorList>
    </citation>
    <scope>NUCLEOTIDE SEQUENCE [LARGE SCALE GENOMIC DNA]</scope>
    <source>
        <strain evidence="4">SURF_5</strain>
    </source>
</reference>
<evidence type="ECO:0000313" key="5">
    <source>
        <dbReference type="Proteomes" id="UP000265882"/>
    </source>
</evidence>
<gene>
    <name evidence="4" type="ORF">C4520_00145</name>
</gene>
<dbReference type="InterPro" id="IPR027275">
    <property type="entry name" value="PRC-brl_dom"/>
</dbReference>
<feature type="chain" id="PRO_5017237980" evidence="2">
    <location>
        <begin position="20"/>
        <end position="581"/>
    </location>
</feature>
<evidence type="ECO:0000256" key="2">
    <source>
        <dbReference type="SAM" id="SignalP"/>
    </source>
</evidence>
<evidence type="ECO:0000256" key="1">
    <source>
        <dbReference type="SAM" id="MobiDB-lite"/>
    </source>
</evidence>
<dbReference type="Proteomes" id="UP000265882">
    <property type="component" value="Unassembled WGS sequence"/>
</dbReference>
<protein>
    <submittedName>
        <fullName evidence="4">PRC-barrel domain containing protein</fullName>
    </submittedName>
</protein>
<feature type="domain" description="PRC-barrel" evidence="3">
    <location>
        <begin position="48"/>
        <end position="115"/>
    </location>
</feature>
<keyword evidence="2" id="KW-0732">Signal</keyword>
<comment type="caution">
    <text evidence="4">The sequence shown here is derived from an EMBL/GenBank/DDBJ whole genome shotgun (WGS) entry which is preliminary data.</text>
</comment>
<evidence type="ECO:0000313" key="4">
    <source>
        <dbReference type="EMBL" id="RJP26810.1"/>
    </source>
</evidence>
<feature type="compositionally biased region" description="Basic and acidic residues" evidence="1">
    <location>
        <begin position="156"/>
        <end position="169"/>
    </location>
</feature>
<dbReference type="Pfam" id="PF05239">
    <property type="entry name" value="PRC"/>
    <property type="match status" value="4"/>
</dbReference>
<feature type="signal peptide" evidence="2">
    <location>
        <begin position="1"/>
        <end position="19"/>
    </location>
</feature>
<dbReference type="Gene3D" id="2.30.30.240">
    <property type="entry name" value="PRC-barrel domain"/>
    <property type="match status" value="4"/>
</dbReference>
<dbReference type="PANTHER" id="PTHR36505:SF1">
    <property type="entry name" value="BLR1072 PROTEIN"/>
    <property type="match status" value="1"/>
</dbReference>
<dbReference type="EMBL" id="QZKU01000003">
    <property type="protein sequence ID" value="RJP26810.1"/>
    <property type="molecule type" value="Genomic_DNA"/>
</dbReference>
<feature type="domain" description="PRC-barrel" evidence="3">
    <location>
        <begin position="451"/>
        <end position="519"/>
    </location>
</feature>
<accession>A0A3A4PBP2</accession>
<dbReference type="InterPro" id="IPR011033">
    <property type="entry name" value="PRC_barrel-like_sf"/>
</dbReference>
<feature type="domain" description="PRC-barrel" evidence="3">
    <location>
        <begin position="322"/>
        <end position="397"/>
    </location>
</feature>
<sequence>MRKFWITAGVALTSFVFLAAPSFAAGGDIGGASPSAMKGSSQDSFVMSNLVGKSVTNQQNEQLGTVENLVIGENGRVSYIIMSPAQGIAEKDQFVAIPWSAANPRMQQDKVFLNLSQSQLRNAPTFARSDWSQLQNPQWQQRVNAYFRQNQRQREIEPGMREQELERGTMDSQKSGSRTNFHMRNIAASPRAGRGDFTRIPSSENARLEDLIGQRVVSQQGQNLGTVEDLVLSENGQIRYIILSRSMIQGFEDKVAAIPWNAAQPSIQPNALMVNISQSKLNSAPHFSQNQLSNLESPQMQHRINSYYGVGSMREMRGGGMMTGMRANALIGELMTNTQGQQLGVVKDLFTNEMGCIKYVILSPAEEMEMGNRLVAIPFNVVQSDIERETLTADISQSKLRDAPTFTSQNWRDYINNPQFDQRVHSYFGVEPAGMDSSMMREYYPERVSIFRATEMVDQNVMNRQNQELGTLEDLVTDDSGRIKYLLISSAQRPNQIIAIPWQAANPSLREDQLVIDVSQQQFFSAPSLTRNNLQQLDNPQWERRIHSYFEAPSQYRQRQQRMRPEYGEEYEQDFRGGYGR</sequence>
<proteinExistence type="predicted"/>
<organism evidence="4 5">
    <name type="scientific">Abyssobacteria bacterium (strain SURF_5)</name>
    <dbReference type="NCBI Taxonomy" id="2093360"/>
    <lineage>
        <taxon>Bacteria</taxon>
        <taxon>Pseudomonadati</taxon>
        <taxon>Candidatus Hydrogenedentota</taxon>
        <taxon>Candidatus Abyssobacteria</taxon>
    </lineage>
</organism>
<feature type="domain" description="PRC-barrel" evidence="3">
    <location>
        <begin position="207"/>
        <end position="278"/>
    </location>
</feature>
<feature type="region of interest" description="Disordered" evidence="1">
    <location>
        <begin position="156"/>
        <end position="178"/>
    </location>
</feature>
<evidence type="ECO:0000259" key="3">
    <source>
        <dbReference type="Pfam" id="PF05239"/>
    </source>
</evidence>
<dbReference type="PANTHER" id="PTHR36505">
    <property type="entry name" value="BLR1072 PROTEIN"/>
    <property type="match status" value="1"/>
</dbReference>
<feature type="region of interest" description="Disordered" evidence="1">
    <location>
        <begin position="557"/>
        <end position="581"/>
    </location>
</feature>
<name>A0A3A4PBP2_ABYX5</name>